<dbReference type="KEGG" id="syw:SYNW1178"/>
<sequence>MNVLNHALRSGLIGRGGVGPCIKGMDDITKTLPTATSTTNGKGRTSGCFSMSSPQRKQTGSAPLGGFNTTAGPQQQDGQR</sequence>
<evidence type="ECO:0000313" key="2">
    <source>
        <dbReference type="EMBL" id="CAE07693.1"/>
    </source>
</evidence>
<accession>Q7U708</accession>
<name>Q7U708_PARMW</name>
<keyword evidence="3" id="KW-1185">Reference proteome</keyword>
<gene>
    <name evidence="2" type="ordered locus">SYNW1178</name>
</gene>
<reference evidence="2 3" key="1">
    <citation type="journal article" date="2003" name="Nature">
        <title>The genome of a motile marine Synechococcus.</title>
        <authorList>
            <person name="Palenik B."/>
            <person name="Brahamsha B."/>
            <person name="Larimer F."/>
            <person name="Land M."/>
            <person name="Hauser L."/>
            <person name="Chain P."/>
            <person name="Lamerdin J."/>
            <person name="Regala W."/>
            <person name="Allen E.A."/>
            <person name="McCarren J."/>
            <person name="Paulsen I."/>
            <person name="Dufresne A."/>
            <person name="Partensky F."/>
            <person name="Webb E."/>
            <person name="Waterbury J."/>
        </authorList>
    </citation>
    <scope>NUCLEOTIDE SEQUENCE [LARGE SCALE GENOMIC DNA]</scope>
    <source>
        <strain evidence="2 3">WH8102</strain>
    </source>
</reference>
<protein>
    <submittedName>
        <fullName evidence="2">Uncharacterized protein</fullName>
    </submittedName>
</protein>
<dbReference type="STRING" id="84588.SYNW1178"/>
<organism evidence="2 3">
    <name type="scientific">Parasynechococcus marenigrum (strain WH8102)</name>
    <dbReference type="NCBI Taxonomy" id="84588"/>
    <lineage>
        <taxon>Bacteria</taxon>
        <taxon>Bacillati</taxon>
        <taxon>Cyanobacteriota</taxon>
        <taxon>Cyanophyceae</taxon>
        <taxon>Synechococcales</taxon>
        <taxon>Prochlorococcaceae</taxon>
        <taxon>Parasynechococcus</taxon>
        <taxon>Parasynechococcus marenigrum</taxon>
    </lineage>
</organism>
<dbReference type="AlphaFoldDB" id="Q7U708"/>
<dbReference type="EMBL" id="BX569692">
    <property type="protein sequence ID" value="CAE07693.1"/>
    <property type="molecule type" value="Genomic_DNA"/>
</dbReference>
<proteinExistence type="predicted"/>
<feature type="region of interest" description="Disordered" evidence="1">
    <location>
        <begin position="33"/>
        <end position="80"/>
    </location>
</feature>
<dbReference type="HOGENOM" id="CLU_2588506_0_0_3"/>
<evidence type="ECO:0000256" key="1">
    <source>
        <dbReference type="SAM" id="MobiDB-lite"/>
    </source>
</evidence>
<dbReference type="Proteomes" id="UP000001422">
    <property type="component" value="Chromosome"/>
</dbReference>
<evidence type="ECO:0000313" key="3">
    <source>
        <dbReference type="Proteomes" id="UP000001422"/>
    </source>
</evidence>